<evidence type="ECO:0000256" key="2">
    <source>
        <dbReference type="ARBA" id="ARBA00009347"/>
    </source>
</evidence>
<dbReference type="CDD" id="cd00567">
    <property type="entry name" value="ACAD"/>
    <property type="match status" value="1"/>
</dbReference>
<dbReference type="InterPro" id="IPR036250">
    <property type="entry name" value="AcylCo_DH-like_C"/>
</dbReference>
<keyword evidence="3 6" id="KW-0285">Flavoprotein</keyword>
<dbReference type="InterPro" id="IPR046373">
    <property type="entry name" value="Acyl-CoA_Oxase/DH_mid-dom_sf"/>
</dbReference>
<evidence type="ECO:0000313" key="11">
    <source>
        <dbReference type="Proteomes" id="UP000481252"/>
    </source>
</evidence>
<feature type="domain" description="Acyl-CoA oxidase/dehydrogenase middle" evidence="8">
    <location>
        <begin position="126"/>
        <end position="208"/>
    </location>
</feature>
<dbReference type="InterPro" id="IPR009075">
    <property type="entry name" value="AcylCo_DH/oxidase_C"/>
</dbReference>
<evidence type="ECO:0000259" key="8">
    <source>
        <dbReference type="Pfam" id="PF02770"/>
    </source>
</evidence>
<dbReference type="PANTHER" id="PTHR43884">
    <property type="entry name" value="ACYL-COA DEHYDROGENASE"/>
    <property type="match status" value="1"/>
</dbReference>
<comment type="similarity">
    <text evidence="2 6">Belongs to the acyl-CoA dehydrogenase family.</text>
</comment>
<organism evidence="10 11">
    <name type="scientific">Mesorhizobium zhangyense</name>
    <dbReference type="NCBI Taxonomy" id="1776730"/>
    <lineage>
        <taxon>Bacteria</taxon>
        <taxon>Pseudomonadati</taxon>
        <taxon>Pseudomonadota</taxon>
        <taxon>Alphaproteobacteria</taxon>
        <taxon>Hyphomicrobiales</taxon>
        <taxon>Phyllobacteriaceae</taxon>
        <taxon>Mesorhizobium</taxon>
    </lineage>
</organism>
<evidence type="ECO:0000256" key="6">
    <source>
        <dbReference type="RuleBase" id="RU362125"/>
    </source>
</evidence>
<comment type="caution">
    <text evidence="10">The sequence shown here is derived from an EMBL/GenBank/DDBJ whole genome shotgun (WGS) entry which is preliminary data.</text>
</comment>
<dbReference type="InterPro" id="IPR009100">
    <property type="entry name" value="AcylCoA_DH/oxidase_NM_dom_sf"/>
</dbReference>
<dbReference type="Pfam" id="PF02771">
    <property type="entry name" value="Acyl-CoA_dh_N"/>
    <property type="match status" value="1"/>
</dbReference>
<feature type="domain" description="Acyl-CoA dehydrogenase/oxidase C-terminal" evidence="7">
    <location>
        <begin position="220"/>
        <end position="356"/>
    </location>
</feature>
<keyword evidence="5 6" id="KW-0560">Oxidoreductase</keyword>
<accession>A0A7C9RB90</accession>
<dbReference type="Gene3D" id="1.10.540.10">
    <property type="entry name" value="Acyl-CoA dehydrogenase/oxidase, N-terminal domain"/>
    <property type="match status" value="1"/>
</dbReference>
<evidence type="ECO:0000256" key="4">
    <source>
        <dbReference type="ARBA" id="ARBA00022827"/>
    </source>
</evidence>
<dbReference type="InterPro" id="IPR006091">
    <property type="entry name" value="Acyl-CoA_Oxase/DH_mid-dom"/>
</dbReference>
<dbReference type="GO" id="GO:0050660">
    <property type="term" value="F:flavin adenine dinucleotide binding"/>
    <property type="evidence" value="ECO:0007669"/>
    <property type="project" value="InterPro"/>
</dbReference>
<reference evidence="10 11" key="1">
    <citation type="submission" date="2020-02" db="EMBL/GenBank/DDBJ databases">
        <title>Genome sequence of the type strain CGMCC 1.15528 of Mesorhizobium zhangyense.</title>
        <authorList>
            <person name="Gao J."/>
            <person name="Sun J."/>
        </authorList>
    </citation>
    <scope>NUCLEOTIDE SEQUENCE [LARGE SCALE GENOMIC DNA]</scope>
    <source>
        <strain evidence="10 11">CGMCC 1.15528</strain>
    </source>
</reference>
<evidence type="ECO:0000256" key="5">
    <source>
        <dbReference type="ARBA" id="ARBA00023002"/>
    </source>
</evidence>
<dbReference type="PANTHER" id="PTHR43884:SF20">
    <property type="entry name" value="ACYL-COA DEHYDROGENASE FADE28"/>
    <property type="match status" value="1"/>
</dbReference>
<keyword evidence="11" id="KW-1185">Reference proteome</keyword>
<dbReference type="RefSeq" id="WP_165120940.1">
    <property type="nucleotide sequence ID" value="NZ_JAAKZG010000017.1"/>
</dbReference>
<feature type="domain" description="Acyl-CoA dehydrogenase/oxidase N-terminal" evidence="9">
    <location>
        <begin position="7"/>
        <end position="106"/>
    </location>
</feature>
<dbReference type="Gene3D" id="1.20.140.10">
    <property type="entry name" value="Butyryl-CoA Dehydrogenase, subunit A, domain 3"/>
    <property type="match status" value="1"/>
</dbReference>
<protein>
    <submittedName>
        <fullName evidence="10">Pimeloyl-CoA dehydrogenase small subunit</fullName>
    </submittedName>
</protein>
<comment type="cofactor">
    <cofactor evidence="1 6">
        <name>FAD</name>
        <dbReference type="ChEBI" id="CHEBI:57692"/>
    </cofactor>
</comment>
<dbReference type="SUPFAM" id="SSF56645">
    <property type="entry name" value="Acyl-CoA dehydrogenase NM domain-like"/>
    <property type="match status" value="1"/>
</dbReference>
<sequence length="377" mass="40857">MDFDFTVEQQMLRDTLSSYLAEHWDFAGRRREFRDIAPGATALWRGIASDLGLFGAAFPTEAGGLGGGAVETMLIMEQFGRALVTEPYLSTAVIAGSVLKRWGSEKALGLIAEVISGQTIIALAHDEQSTRFRLANVRTRAVRRGDGYCVSGRKSVVLGGPVATHFLVTAETERGLTLLRIPASAAGVSREDFVAIDGQRASNIDFDNASALSLVGSEGEGLALLEPAIDDAIVALGAESIGIMRELIDRTTTYLQQRKQFGQPLASFQVLQHRLADMAIHFEQALSMVYMATLALQDDGDRPAAVSAMKIQADKSLRFVSQQAVQLHGGMGITDELAIGHYFKRALVIMASFGNEDDHYRRYDALMLKRGTDKAAA</sequence>
<dbReference type="AlphaFoldDB" id="A0A7C9RB90"/>
<dbReference type="InterPro" id="IPR013786">
    <property type="entry name" value="AcylCoA_DH/ox_N"/>
</dbReference>
<dbReference type="SUPFAM" id="SSF47203">
    <property type="entry name" value="Acyl-CoA dehydrogenase C-terminal domain-like"/>
    <property type="match status" value="1"/>
</dbReference>
<evidence type="ECO:0000259" key="9">
    <source>
        <dbReference type="Pfam" id="PF02771"/>
    </source>
</evidence>
<name>A0A7C9RB90_9HYPH</name>
<proteinExistence type="inferred from homology"/>
<evidence type="ECO:0000256" key="3">
    <source>
        <dbReference type="ARBA" id="ARBA00022630"/>
    </source>
</evidence>
<dbReference type="InterPro" id="IPR037069">
    <property type="entry name" value="AcylCoA_DH/ox_N_sf"/>
</dbReference>
<dbReference type="EMBL" id="JAAKZG010000017">
    <property type="protein sequence ID" value="NGN44556.1"/>
    <property type="molecule type" value="Genomic_DNA"/>
</dbReference>
<dbReference type="Proteomes" id="UP000481252">
    <property type="component" value="Unassembled WGS sequence"/>
</dbReference>
<dbReference type="Pfam" id="PF00441">
    <property type="entry name" value="Acyl-CoA_dh_1"/>
    <property type="match status" value="1"/>
</dbReference>
<dbReference type="GO" id="GO:0003995">
    <property type="term" value="F:acyl-CoA dehydrogenase activity"/>
    <property type="evidence" value="ECO:0007669"/>
    <property type="project" value="TreeGrafter"/>
</dbReference>
<dbReference type="Pfam" id="PF02770">
    <property type="entry name" value="Acyl-CoA_dh_M"/>
    <property type="match status" value="1"/>
</dbReference>
<evidence type="ECO:0000313" key="10">
    <source>
        <dbReference type="EMBL" id="NGN44556.1"/>
    </source>
</evidence>
<evidence type="ECO:0000259" key="7">
    <source>
        <dbReference type="Pfam" id="PF00441"/>
    </source>
</evidence>
<dbReference type="Gene3D" id="2.40.110.10">
    <property type="entry name" value="Butyryl-CoA Dehydrogenase, subunit A, domain 2"/>
    <property type="match status" value="1"/>
</dbReference>
<gene>
    <name evidence="10" type="ORF">G6N74_26205</name>
</gene>
<keyword evidence="4 6" id="KW-0274">FAD</keyword>
<evidence type="ECO:0000256" key="1">
    <source>
        <dbReference type="ARBA" id="ARBA00001974"/>
    </source>
</evidence>